<reference evidence="1" key="1">
    <citation type="journal article" date="2020" name="Stud. Mycol.">
        <title>101 Dothideomycetes genomes: a test case for predicting lifestyles and emergence of pathogens.</title>
        <authorList>
            <person name="Haridas S."/>
            <person name="Albert R."/>
            <person name="Binder M."/>
            <person name="Bloem J."/>
            <person name="Labutti K."/>
            <person name="Salamov A."/>
            <person name="Andreopoulos B."/>
            <person name="Baker S."/>
            <person name="Barry K."/>
            <person name="Bills G."/>
            <person name="Bluhm B."/>
            <person name="Cannon C."/>
            <person name="Castanera R."/>
            <person name="Culley D."/>
            <person name="Daum C."/>
            <person name="Ezra D."/>
            <person name="Gonzalez J."/>
            <person name="Henrissat B."/>
            <person name="Kuo A."/>
            <person name="Liang C."/>
            <person name="Lipzen A."/>
            <person name="Lutzoni F."/>
            <person name="Magnuson J."/>
            <person name="Mondo S."/>
            <person name="Nolan M."/>
            <person name="Ohm R."/>
            <person name="Pangilinan J."/>
            <person name="Park H.-J."/>
            <person name="Ramirez L."/>
            <person name="Alfaro M."/>
            <person name="Sun H."/>
            <person name="Tritt A."/>
            <person name="Yoshinaga Y."/>
            <person name="Zwiers L.-H."/>
            <person name="Turgeon B."/>
            <person name="Goodwin S."/>
            <person name="Spatafora J."/>
            <person name="Crous P."/>
            <person name="Grigoriev I."/>
        </authorList>
    </citation>
    <scope>NUCLEOTIDE SEQUENCE</scope>
    <source>
        <strain evidence="1">CBS 690.94</strain>
    </source>
</reference>
<dbReference type="AlphaFoldDB" id="A0A9P4PGL3"/>
<organism evidence="1 2">
    <name type="scientific">Karstenula rhodostoma CBS 690.94</name>
    <dbReference type="NCBI Taxonomy" id="1392251"/>
    <lineage>
        <taxon>Eukaryota</taxon>
        <taxon>Fungi</taxon>
        <taxon>Dikarya</taxon>
        <taxon>Ascomycota</taxon>
        <taxon>Pezizomycotina</taxon>
        <taxon>Dothideomycetes</taxon>
        <taxon>Pleosporomycetidae</taxon>
        <taxon>Pleosporales</taxon>
        <taxon>Massarineae</taxon>
        <taxon>Didymosphaeriaceae</taxon>
        <taxon>Karstenula</taxon>
    </lineage>
</organism>
<dbReference type="EMBL" id="MU001504">
    <property type="protein sequence ID" value="KAF2442604.1"/>
    <property type="molecule type" value="Genomic_DNA"/>
</dbReference>
<gene>
    <name evidence="1" type="ORF">P171DRAFT_487826</name>
</gene>
<dbReference type="OrthoDB" id="3777507at2759"/>
<protein>
    <submittedName>
        <fullName evidence="1">Uncharacterized protein</fullName>
    </submittedName>
</protein>
<dbReference type="Proteomes" id="UP000799764">
    <property type="component" value="Unassembled WGS sequence"/>
</dbReference>
<name>A0A9P4PGL3_9PLEO</name>
<evidence type="ECO:0000313" key="1">
    <source>
        <dbReference type="EMBL" id="KAF2442604.1"/>
    </source>
</evidence>
<proteinExistence type="predicted"/>
<keyword evidence="2" id="KW-1185">Reference proteome</keyword>
<comment type="caution">
    <text evidence="1">The sequence shown here is derived from an EMBL/GenBank/DDBJ whole genome shotgun (WGS) entry which is preliminary data.</text>
</comment>
<accession>A0A9P4PGL3</accession>
<sequence>MAEDGLTPAQILDACATILDNLGNDLAGFLPIVNPLRLNGIRARFIMRLQEDIGENRESYADIPEILELAGELMTALQTDPVSIQELAGRRIGLERRVSVARGYLKEMKGDMCFHVFDHVHFFLEKHGDANLGYDVLLLSGYEAPPKVTAVAMKVTAN</sequence>
<evidence type="ECO:0000313" key="2">
    <source>
        <dbReference type="Proteomes" id="UP000799764"/>
    </source>
</evidence>